<dbReference type="Gene3D" id="3.30.565.10">
    <property type="entry name" value="Histidine kinase-like ATPase, C-terminal domain"/>
    <property type="match status" value="1"/>
</dbReference>
<feature type="domain" description="PAC" evidence="8">
    <location>
        <begin position="307"/>
        <end position="357"/>
    </location>
</feature>
<keyword evidence="5" id="KW-0418">Kinase</keyword>
<dbReference type="Gene3D" id="2.10.70.100">
    <property type="match status" value="1"/>
</dbReference>
<dbReference type="PANTHER" id="PTHR43304">
    <property type="entry name" value="PHYTOCHROME-LIKE PROTEIN CPH1"/>
    <property type="match status" value="1"/>
</dbReference>
<feature type="domain" description="PAS" evidence="7">
    <location>
        <begin position="84"/>
        <end position="130"/>
    </location>
</feature>
<gene>
    <name evidence="9" type="ORF">GCM10011416_23390</name>
</gene>
<evidence type="ECO:0000313" key="9">
    <source>
        <dbReference type="EMBL" id="GGH03685.1"/>
    </source>
</evidence>
<dbReference type="Gene3D" id="3.30.450.20">
    <property type="entry name" value="PAS domain"/>
    <property type="match status" value="5"/>
</dbReference>
<dbReference type="Proteomes" id="UP000633278">
    <property type="component" value="Unassembled WGS sequence"/>
</dbReference>
<dbReference type="InterPro" id="IPR001610">
    <property type="entry name" value="PAC"/>
</dbReference>
<dbReference type="InterPro" id="IPR036890">
    <property type="entry name" value="HATPase_C_sf"/>
</dbReference>
<feature type="domain" description="PAC" evidence="8">
    <location>
        <begin position="588"/>
        <end position="640"/>
    </location>
</feature>
<protein>
    <recommendedName>
        <fullName evidence="2">histidine kinase</fullName>
        <ecNumber evidence="2">2.7.13.3</ecNumber>
    </recommendedName>
</protein>
<dbReference type="PANTHER" id="PTHR43304:SF1">
    <property type="entry name" value="PAC DOMAIN-CONTAINING PROTEIN"/>
    <property type="match status" value="1"/>
</dbReference>
<keyword evidence="3" id="KW-0597">Phosphoprotein</keyword>
<keyword evidence="6" id="KW-0472">Membrane</keyword>
<dbReference type="InterPro" id="IPR013655">
    <property type="entry name" value="PAS_fold_3"/>
</dbReference>
<evidence type="ECO:0000256" key="2">
    <source>
        <dbReference type="ARBA" id="ARBA00012438"/>
    </source>
</evidence>
<dbReference type="SUPFAM" id="SSF55785">
    <property type="entry name" value="PYP-like sensor domain (PAS domain)"/>
    <property type="match status" value="5"/>
</dbReference>
<evidence type="ECO:0000256" key="4">
    <source>
        <dbReference type="ARBA" id="ARBA00022679"/>
    </source>
</evidence>
<dbReference type="SUPFAM" id="SSF55874">
    <property type="entry name" value="ATPase domain of HSP90 chaperone/DNA topoisomerase II/histidine kinase"/>
    <property type="match status" value="1"/>
</dbReference>
<dbReference type="InterPro" id="IPR052162">
    <property type="entry name" value="Sensor_kinase/Photoreceptor"/>
</dbReference>
<dbReference type="NCBIfam" id="TIGR00229">
    <property type="entry name" value="sensory_box"/>
    <property type="match status" value="2"/>
</dbReference>
<evidence type="ECO:0000256" key="6">
    <source>
        <dbReference type="SAM" id="Phobius"/>
    </source>
</evidence>
<dbReference type="PROSITE" id="PS50112">
    <property type="entry name" value="PAS"/>
    <property type="match status" value="2"/>
</dbReference>
<sequence>MKKYIKKSTKFIVIGYFIISCLYIVISDWILQYYYQENILVAQWQEIQSYIGVGFVFITATALFFILKRRDSLVEKQLKKLKENENSYYSLFNNMSHGIAYANPEGIITSVNQASLNILGVTEAEMVGSSVNSDEWKPVYEDNSGLSPEDHPGFEAIKTGKPVHNRILGALNQETNTYTWLSLNSIPEFKPGESKPFRVCIIFTDISQLKNSQDELKLSQKVLKESLKKVEMSEFLLNEASKISKIGAYEYQNDGDQWFFSDQVYKIFGLPKSNPPPLKELSNIITVETNKRLIEASEKCMKQGVPFDIEFELIQEITTWVRVMTIPIYNDDKEIIGRRGVVQDITDLKLFENELKKSKEELEVNLTTVQRSEFLLREAGKLAKIGAYELNGETNKLYWSDQMFEILGYDGQKAPNLEELMVLLTEKSKEKMNKASFELVSKGIPFELELELINFKKNHLWVRIIAEPIFNNEQNVIGRRGVLQDISNLKKSQFELEISKKNIQASLELLEKSELSLRQAGLMAKVGYWEHDAITDKVTWSDVVYQIYGTTPENGAPDLETILTIFDEESMERLSKAAHDCITKGIPYDLELQLVNLKNEKLWIRNMGKAIYNDQGEFIGRRGVLQDITEHKTNLELAQKSEDMYRLLADNTSDLICLHNPDTSFRYLSPSLSYLMGYDQIDLIDKKIDVVVHPEDLHILVDAFGDMVKNGTKVGALSYRVRHKSGNYIWFESLGNPIFKEGVVVAFATTSRDISQWMSAKKVIEDYQLSLQKLTTEISLIEENQKKQIAANIHDHLSQSLVISKMRITELEKRPGLESIHQDLEFVKNHISEALDNSRKITYELSPPVLYQLGIIDTLYWYTDEIEEKYNIKVKFHSNVSSIKLSDINAILIFRCIQEVVTNTIKYANASLVTIDFDKDKTGVSINIMDNGGGL</sequence>
<feature type="domain" description="PAC" evidence="8">
    <location>
        <begin position="446"/>
        <end position="498"/>
    </location>
</feature>
<proteinExistence type="predicted"/>
<keyword evidence="6" id="KW-1133">Transmembrane helix</keyword>
<evidence type="ECO:0000259" key="8">
    <source>
        <dbReference type="PROSITE" id="PS50113"/>
    </source>
</evidence>
<comment type="caution">
    <text evidence="9">The sequence shown here is derived from an EMBL/GenBank/DDBJ whole genome shotgun (WGS) entry which is preliminary data.</text>
</comment>
<accession>A0A917I2J9</accession>
<dbReference type="InterPro" id="IPR000014">
    <property type="entry name" value="PAS"/>
</dbReference>
<dbReference type="Pfam" id="PF13426">
    <property type="entry name" value="PAS_9"/>
    <property type="match status" value="2"/>
</dbReference>
<dbReference type="InterPro" id="IPR035965">
    <property type="entry name" value="PAS-like_dom_sf"/>
</dbReference>
<name>A0A917I2J9_9FLAO</name>
<reference evidence="9" key="1">
    <citation type="journal article" date="2014" name="Int. J. Syst. Evol. Microbiol.">
        <title>Complete genome sequence of Corynebacterium casei LMG S-19264T (=DSM 44701T), isolated from a smear-ripened cheese.</title>
        <authorList>
            <consortium name="US DOE Joint Genome Institute (JGI-PGF)"/>
            <person name="Walter F."/>
            <person name="Albersmeier A."/>
            <person name="Kalinowski J."/>
            <person name="Ruckert C."/>
        </authorList>
    </citation>
    <scope>NUCLEOTIDE SEQUENCE</scope>
    <source>
        <strain evidence="9">CGMCC 1.15763</strain>
    </source>
</reference>
<organism evidence="9 10">
    <name type="scientific">Polaribacter pacificus</name>
    <dbReference type="NCBI Taxonomy" id="1775173"/>
    <lineage>
        <taxon>Bacteria</taxon>
        <taxon>Pseudomonadati</taxon>
        <taxon>Bacteroidota</taxon>
        <taxon>Flavobacteriia</taxon>
        <taxon>Flavobacteriales</taxon>
        <taxon>Flavobacteriaceae</taxon>
    </lineage>
</organism>
<dbReference type="Pfam" id="PF13188">
    <property type="entry name" value="PAS_8"/>
    <property type="match status" value="1"/>
</dbReference>
<feature type="transmembrane region" description="Helical" evidence="6">
    <location>
        <begin position="47"/>
        <end position="67"/>
    </location>
</feature>
<evidence type="ECO:0000259" key="7">
    <source>
        <dbReference type="PROSITE" id="PS50112"/>
    </source>
</evidence>
<dbReference type="EMBL" id="BMJW01000003">
    <property type="protein sequence ID" value="GGH03685.1"/>
    <property type="molecule type" value="Genomic_DNA"/>
</dbReference>
<dbReference type="InterPro" id="IPR000700">
    <property type="entry name" value="PAS-assoc_C"/>
</dbReference>
<evidence type="ECO:0000256" key="3">
    <source>
        <dbReference type="ARBA" id="ARBA00022553"/>
    </source>
</evidence>
<dbReference type="RefSeq" id="WP_188599535.1">
    <property type="nucleotide sequence ID" value="NZ_BMJW01000003.1"/>
</dbReference>
<keyword evidence="4" id="KW-0808">Transferase</keyword>
<dbReference type="CDD" id="cd00130">
    <property type="entry name" value="PAS"/>
    <property type="match status" value="2"/>
</dbReference>
<dbReference type="PROSITE" id="PS50113">
    <property type="entry name" value="PAC"/>
    <property type="match status" value="3"/>
</dbReference>
<dbReference type="PROSITE" id="PS51257">
    <property type="entry name" value="PROKAR_LIPOPROTEIN"/>
    <property type="match status" value="1"/>
</dbReference>
<comment type="catalytic activity">
    <reaction evidence="1">
        <text>ATP + protein L-histidine = ADP + protein N-phospho-L-histidine.</text>
        <dbReference type="EC" id="2.7.13.3"/>
    </reaction>
</comment>
<feature type="transmembrane region" description="Helical" evidence="6">
    <location>
        <begin position="12"/>
        <end position="35"/>
    </location>
</feature>
<evidence type="ECO:0000256" key="1">
    <source>
        <dbReference type="ARBA" id="ARBA00000085"/>
    </source>
</evidence>
<reference evidence="9" key="2">
    <citation type="submission" date="2020-09" db="EMBL/GenBank/DDBJ databases">
        <authorList>
            <person name="Sun Q."/>
            <person name="Zhou Y."/>
        </authorList>
    </citation>
    <scope>NUCLEOTIDE SEQUENCE</scope>
    <source>
        <strain evidence="9">CGMCC 1.15763</strain>
    </source>
</reference>
<feature type="domain" description="PAS" evidence="7">
    <location>
        <begin position="641"/>
        <end position="711"/>
    </location>
</feature>
<dbReference type="SMART" id="SM00091">
    <property type="entry name" value="PAS"/>
    <property type="match status" value="2"/>
</dbReference>
<dbReference type="EC" id="2.7.13.3" evidence="2"/>
<dbReference type="GO" id="GO:0004673">
    <property type="term" value="F:protein histidine kinase activity"/>
    <property type="evidence" value="ECO:0007669"/>
    <property type="project" value="UniProtKB-EC"/>
</dbReference>
<keyword evidence="10" id="KW-1185">Reference proteome</keyword>
<evidence type="ECO:0000256" key="5">
    <source>
        <dbReference type="ARBA" id="ARBA00022777"/>
    </source>
</evidence>
<dbReference type="Pfam" id="PF08447">
    <property type="entry name" value="PAS_3"/>
    <property type="match status" value="2"/>
</dbReference>
<dbReference type="SMART" id="SM00086">
    <property type="entry name" value="PAC"/>
    <property type="match status" value="4"/>
</dbReference>
<evidence type="ECO:0000313" key="10">
    <source>
        <dbReference type="Proteomes" id="UP000633278"/>
    </source>
</evidence>
<dbReference type="AlphaFoldDB" id="A0A917I2J9"/>
<keyword evidence="6" id="KW-0812">Transmembrane</keyword>